<keyword evidence="2" id="KW-0547">Nucleotide-binding</keyword>
<dbReference type="SUPFAM" id="SSF55261">
    <property type="entry name" value="GAD domain-like"/>
    <property type="match status" value="1"/>
</dbReference>
<sequence>MLIRTLTKVASRYAPSRVLSFDMVHIFKALQLMENEGHISRALLTKELGLGEGAIKTLVKHLKMQNLIETSKSGTRMTQKGRAICSALVSAVPAETRLPKCSVALGKYNHAVLLKNLSFAVKSGIEQRDAAVKMGAIGATTLSFKDSKFVMPMDSSGYDSLEKEPNIRKLLVEKLKPEEEDIVIIGSANDSSRTAELAAKNAALVTLVNHEKHD</sequence>
<dbReference type="GO" id="GO:0005524">
    <property type="term" value="F:ATP binding"/>
    <property type="evidence" value="ECO:0007669"/>
    <property type="project" value="UniProtKB-KW"/>
</dbReference>
<evidence type="ECO:0000313" key="8">
    <source>
        <dbReference type="Proteomes" id="UP000008037"/>
    </source>
</evidence>
<dbReference type="Pfam" id="PF21715">
    <property type="entry name" value="CggR_N"/>
    <property type="match status" value="1"/>
</dbReference>
<evidence type="ECO:0000259" key="6">
    <source>
        <dbReference type="Pfam" id="PF21715"/>
    </source>
</evidence>
<dbReference type="InParanoid" id="K0I8K1"/>
<evidence type="ECO:0000259" key="5">
    <source>
        <dbReference type="Pfam" id="PF14544"/>
    </source>
</evidence>
<dbReference type="InterPro" id="IPR036388">
    <property type="entry name" value="WH-like_DNA-bd_sf"/>
</dbReference>
<dbReference type="InterPro" id="IPR036390">
    <property type="entry name" value="WH_DNA-bd_sf"/>
</dbReference>
<evidence type="ECO:0000313" key="7">
    <source>
        <dbReference type="EMBL" id="AFU57611.1"/>
    </source>
</evidence>
<dbReference type="RefSeq" id="WP_015018157.1">
    <property type="nucleotide sequence ID" value="NC_018719.1"/>
</dbReference>
<dbReference type="InterPro" id="IPR029349">
    <property type="entry name" value="DUF4443"/>
</dbReference>
<dbReference type="KEGG" id="nga:Ngar_c06680"/>
<dbReference type="GeneID" id="13795063"/>
<dbReference type="InterPro" id="IPR004115">
    <property type="entry name" value="GAD-like_sf"/>
</dbReference>
<feature type="domain" description="CggR N-terminal DNA binding" evidence="6">
    <location>
        <begin position="27"/>
        <end position="89"/>
    </location>
</feature>
<dbReference type="GO" id="GO:0004812">
    <property type="term" value="F:aminoacyl-tRNA ligase activity"/>
    <property type="evidence" value="ECO:0007669"/>
    <property type="project" value="InterPro"/>
</dbReference>
<keyword evidence="1" id="KW-0436">Ligase</keyword>
<proteinExistence type="predicted"/>
<gene>
    <name evidence="7" type="ordered locus">Ngar_c06680</name>
</gene>
<dbReference type="SUPFAM" id="SSF46785">
    <property type="entry name" value="Winged helix' DNA-binding domain"/>
    <property type="match status" value="1"/>
</dbReference>
<keyword evidence="3" id="KW-0067">ATP-binding</keyword>
<dbReference type="Proteomes" id="UP000008037">
    <property type="component" value="Chromosome"/>
</dbReference>
<dbReference type="BioCyc" id="CNIT1237085:G1324-666-MONOMER"/>
<name>K0I8K1_NITGG</name>
<dbReference type="OrthoDB" id="52987at2157"/>
<evidence type="ECO:0000256" key="1">
    <source>
        <dbReference type="ARBA" id="ARBA00022598"/>
    </source>
</evidence>
<evidence type="ECO:0000256" key="4">
    <source>
        <dbReference type="ARBA" id="ARBA00022917"/>
    </source>
</evidence>
<keyword evidence="8" id="KW-1185">Reference proteome</keyword>
<dbReference type="Gene3D" id="3.30.1360.30">
    <property type="entry name" value="GAD-like domain"/>
    <property type="match status" value="1"/>
</dbReference>
<dbReference type="AlphaFoldDB" id="K0I8K1"/>
<dbReference type="InterPro" id="IPR048715">
    <property type="entry name" value="CggR_N"/>
</dbReference>
<dbReference type="GO" id="GO:0006412">
    <property type="term" value="P:translation"/>
    <property type="evidence" value="ECO:0007669"/>
    <property type="project" value="UniProtKB-KW"/>
</dbReference>
<keyword evidence="4" id="KW-0648">Protein biosynthesis</keyword>
<dbReference type="GO" id="GO:0005737">
    <property type="term" value="C:cytoplasm"/>
    <property type="evidence" value="ECO:0007669"/>
    <property type="project" value="InterPro"/>
</dbReference>
<feature type="domain" description="DUF4443" evidence="5">
    <location>
        <begin position="105"/>
        <end position="206"/>
    </location>
</feature>
<evidence type="ECO:0008006" key="9">
    <source>
        <dbReference type="Google" id="ProtNLM"/>
    </source>
</evidence>
<dbReference type="HOGENOM" id="CLU_114386_0_0_2"/>
<evidence type="ECO:0000256" key="2">
    <source>
        <dbReference type="ARBA" id="ARBA00022741"/>
    </source>
</evidence>
<evidence type="ECO:0000256" key="3">
    <source>
        <dbReference type="ARBA" id="ARBA00022840"/>
    </source>
</evidence>
<organism evidence="7 8">
    <name type="scientific">Nitrososphaera gargensis (strain Ga9.2)</name>
    <dbReference type="NCBI Taxonomy" id="1237085"/>
    <lineage>
        <taxon>Archaea</taxon>
        <taxon>Nitrososphaerota</taxon>
        <taxon>Nitrososphaeria</taxon>
        <taxon>Nitrososphaerales</taxon>
        <taxon>Nitrososphaeraceae</taxon>
        <taxon>Nitrososphaera</taxon>
    </lineage>
</organism>
<dbReference type="Pfam" id="PF14544">
    <property type="entry name" value="DUF4443"/>
    <property type="match status" value="1"/>
</dbReference>
<dbReference type="EMBL" id="CP002408">
    <property type="protein sequence ID" value="AFU57611.1"/>
    <property type="molecule type" value="Genomic_DNA"/>
</dbReference>
<dbReference type="Gene3D" id="1.10.10.10">
    <property type="entry name" value="Winged helix-like DNA-binding domain superfamily/Winged helix DNA-binding domain"/>
    <property type="match status" value="1"/>
</dbReference>
<accession>K0I8K1</accession>
<dbReference type="STRING" id="1237085.Ngar_c06680"/>
<reference evidence="7 8" key="1">
    <citation type="journal article" date="2012" name="Environ. Microbiol.">
        <title>The genome of the ammonia-oxidizing Candidatus Nitrososphaera gargensis: insights into metabolic versatility and environmental adaptations.</title>
        <authorList>
            <person name="Spang A."/>
            <person name="Poehlein A."/>
            <person name="Offre P."/>
            <person name="Zumbragel S."/>
            <person name="Haider S."/>
            <person name="Rychlik N."/>
            <person name="Nowka B."/>
            <person name="Schmeisser C."/>
            <person name="Lebedeva E.V."/>
            <person name="Rattei T."/>
            <person name="Bohm C."/>
            <person name="Schmid M."/>
            <person name="Galushko A."/>
            <person name="Hatzenpichler R."/>
            <person name="Weinmaier T."/>
            <person name="Daniel R."/>
            <person name="Schleper C."/>
            <person name="Spieck E."/>
            <person name="Streit W."/>
            <person name="Wagner M."/>
        </authorList>
    </citation>
    <scope>NUCLEOTIDE SEQUENCE [LARGE SCALE GENOMIC DNA]</scope>
    <source>
        <strain evidence="8">Ga9.2</strain>
    </source>
</reference>
<protein>
    <recommendedName>
        <fullName evidence="9">DUF4443 domain-containing protein</fullName>
    </recommendedName>
</protein>